<dbReference type="Gene3D" id="3.40.50.1110">
    <property type="entry name" value="SGNH hydrolase"/>
    <property type="match status" value="1"/>
</dbReference>
<accession>A0A9N9ZEX9</accession>
<feature type="region of interest" description="Disordered" evidence="2">
    <location>
        <begin position="19"/>
        <end position="38"/>
    </location>
</feature>
<evidence type="ECO:0000256" key="3">
    <source>
        <dbReference type="SAM" id="SignalP"/>
    </source>
</evidence>
<dbReference type="AlphaFoldDB" id="A0A9N9ZEX9"/>
<dbReference type="InterPro" id="IPR051532">
    <property type="entry name" value="Ester_Hydrolysis_Enzymes"/>
</dbReference>
<keyword evidence="1 3" id="KW-0732">Signal</keyword>
<proteinExistence type="predicted"/>
<dbReference type="InterPro" id="IPR013517">
    <property type="entry name" value="FG-GAP"/>
</dbReference>
<evidence type="ECO:0000256" key="1">
    <source>
        <dbReference type="ARBA" id="ARBA00022729"/>
    </source>
</evidence>
<dbReference type="InterPro" id="IPR036514">
    <property type="entry name" value="SGNH_hydro_sf"/>
</dbReference>
<organism evidence="4 5">
    <name type="scientific">Clonostachys solani</name>
    <dbReference type="NCBI Taxonomy" id="160281"/>
    <lineage>
        <taxon>Eukaryota</taxon>
        <taxon>Fungi</taxon>
        <taxon>Dikarya</taxon>
        <taxon>Ascomycota</taxon>
        <taxon>Pezizomycotina</taxon>
        <taxon>Sordariomycetes</taxon>
        <taxon>Hypocreomycetidae</taxon>
        <taxon>Hypocreales</taxon>
        <taxon>Bionectriaceae</taxon>
        <taxon>Clonostachys</taxon>
    </lineage>
</organism>
<gene>
    <name evidence="4" type="ORF">CSOL1703_00015728</name>
</gene>
<comment type="caution">
    <text evidence="4">The sequence shown here is derived from an EMBL/GenBank/DDBJ whole genome shotgun (WGS) entry which is preliminary data.</text>
</comment>
<dbReference type="EMBL" id="CABFOC020000048">
    <property type="protein sequence ID" value="CAH0054256.1"/>
    <property type="molecule type" value="Genomic_DNA"/>
</dbReference>
<protein>
    <recommendedName>
        <fullName evidence="6">SGNH hydrolase-type esterase domain-containing protein</fullName>
    </recommendedName>
</protein>
<dbReference type="PANTHER" id="PTHR30383">
    <property type="entry name" value="THIOESTERASE 1/PROTEASE 1/LYSOPHOSPHOLIPASE L1"/>
    <property type="match status" value="1"/>
</dbReference>
<dbReference type="GO" id="GO:0004622">
    <property type="term" value="F:phosphatidylcholine lysophospholipase activity"/>
    <property type="evidence" value="ECO:0007669"/>
    <property type="project" value="TreeGrafter"/>
</dbReference>
<reference evidence="5" key="1">
    <citation type="submission" date="2019-06" db="EMBL/GenBank/DDBJ databases">
        <authorList>
            <person name="Broberg M."/>
        </authorList>
    </citation>
    <scope>NUCLEOTIDE SEQUENCE [LARGE SCALE GENOMIC DNA]</scope>
</reference>
<dbReference type="PANTHER" id="PTHR30383:SF31">
    <property type="entry name" value="SGNH HYDROLASE-TYPE ESTERASE DOMAIN-CONTAINING PROTEIN-RELATED"/>
    <property type="match status" value="1"/>
</dbReference>
<reference evidence="4 5" key="2">
    <citation type="submission" date="2021-10" db="EMBL/GenBank/DDBJ databases">
        <authorList>
            <person name="Piombo E."/>
        </authorList>
    </citation>
    <scope>NUCLEOTIDE SEQUENCE [LARGE SCALE GENOMIC DNA]</scope>
</reference>
<dbReference type="InterPro" id="IPR028994">
    <property type="entry name" value="Integrin_alpha_N"/>
</dbReference>
<evidence type="ECO:0000313" key="4">
    <source>
        <dbReference type="EMBL" id="CAH0054256.1"/>
    </source>
</evidence>
<evidence type="ECO:0000313" key="5">
    <source>
        <dbReference type="Proteomes" id="UP000775872"/>
    </source>
</evidence>
<dbReference type="Pfam" id="PF13517">
    <property type="entry name" value="FG-GAP_3"/>
    <property type="match status" value="2"/>
</dbReference>
<keyword evidence="5" id="KW-1185">Reference proteome</keyword>
<sequence length="925" mass="102417">MYLVRATISLATLAFSGLTQANPTPPRDHPFADLGYSRTNNEGRDASIPLRILPLGASIMFGVGSSSKDGVVGNGLWTQTFEDALRQDGYEVNMVGSLSDGWMKDNNHEANPGDLVNAILSRVPNSVGYKVTQHCDYKRRHHDGNFNVDISTIGTRMGNILNALWTAPDMSETCLMLSTLLPTENPTGKGNRDAINKQYRELVSTHNKTKCIYLADMDHTDGRVWFNFETDYMDGEQYSTHPNDKGHRMMASVFYQAITKALGDGKVQKPADIGEGGQTGCDKVADTGIDAGGLTQRGSDNDDGDYHHDMEEMGILFTKDSDWDRNQWRFAHLFDQKYDDLVAWLQVTDSSQEFVVWANSADGKGGFNAISNMVPNINCVSADGVNFIDMNGDGLDDLVYIDAYGNAFLSINQGDGNRATGKPPTFKSVSSTGKIKENEGYARDKVRVADIDGDGRGDYGVWDCSGWKFWRNGWVDDIPKYWQALGVTLKGLDVPNIDGYIFADINGDGRDDVVWLDENGAGYMQTNSRSCLEGKEGDGLKVAWRSGYFQSTSDTKVYKGMGSFATDKEKNLLPRIHFARIFGQSTVFGNLPKQDYVFIQHTKLDSGKHRFQMRVWRNKSTGGTKVLVDGNKYCNMVGHSNGMVDYVWTWSTGKMELYENRGKGHISDSDSDGYWATKGTIWTPPNDIHRRDLHLQDWDGDGDCDIIYVNPDGGSVQVWINNYPATGKWDWTHLENPAPKLKCSQKKGLGIDDLAVRFADITGNGRADYLCLEPNSKVTGFIQNSDVSFEDVGQIKYAFEKDRANLRWADVNGDGKDDLLWVDKFNGDAYVWYNKGRGSPADLQGSSFSWGQQSKAAYAGNAAGTCEFWADLDGNGRADEHCIEGSFTNKARTWLNPSCGAGSDATGDDDTFAERLTAEIASYNS</sequence>
<dbReference type="OrthoDB" id="3915838at2759"/>
<dbReference type="Proteomes" id="UP000775872">
    <property type="component" value="Unassembled WGS sequence"/>
</dbReference>
<dbReference type="SUPFAM" id="SSF52266">
    <property type="entry name" value="SGNH hydrolase"/>
    <property type="match status" value="1"/>
</dbReference>
<evidence type="ECO:0008006" key="6">
    <source>
        <dbReference type="Google" id="ProtNLM"/>
    </source>
</evidence>
<dbReference type="SUPFAM" id="SSF69318">
    <property type="entry name" value="Integrin alpha N-terminal domain"/>
    <property type="match status" value="2"/>
</dbReference>
<name>A0A9N9ZEX9_9HYPO</name>
<evidence type="ECO:0000256" key="2">
    <source>
        <dbReference type="SAM" id="MobiDB-lite"/>
    </source>
</evidence>
<feature type="chain" id="PRO_5040249541" description="SGNH hydrolase-type esterase domain-containing protein" evidence="3">
    <location>
        <begin position="22"/>
        <end position="925"/>
    </location>
</feature>
<feature type="signal peptide" evidence="3">
    <location>
        <begin position="1"/>
        <end position="21"/>
    </location>
</feature>